<dbReference type="InterPro" id="IPR028992">
    <property type="entry name" value="Hedgehog/Intein_dom"/>
</dbReference>
<dbReference type="Pfam" id="PF13403">
    <property type="entry name" value="Hint_2"/>
    <property type="match status" value="1"/>
</dbReference>
<organism evidence="2 3">
    <name type="scientific">Ancylobacter oerskovii</name>
    <dbReference type="NCBI Taxonomy" id="459519"/>
    <lineage>
        <taxon>Bacteria</taxon>
        <taxon>Pseudomonadati</taxon>
        <taxon>Pseudomonadota</taxon>
        <taxon>Alphaproteobacteria</taxon>
        <taxon>Hyphomicrobiales</taxon>
        <taxon>Xanthobacteraceae</taxon>
        <taxon>Ancylobacter</taxon>
    </lineage>
</organism>
<dbReference type="SUPFAM" id="SSF51294">
    <property type="entry name" value="Hedgehog/intein (Hint) domain"/>
    <property type="match status" value="1"/>
</dbReference>
<reference evidence="3" key="1">
    <citation type="journal article" date="2019" name="Int. J. Syst. Evol. Microbiol.">
        <title>The Global Catalogue of Microorganisms (GCM) 10K type strain sequencing project: providing services to taxonomists for standard genome sequencing and annotation.</title>
        <authorList>
            <consortium name="The Broad Institute Genomics Platform"/>
            <consortium name="The Broad Institute Genome Sequencing Center for Infectious Disease"/>
            <person name="Wu L."/>
            <person name="Ma J."/>
        </authorList>
    </citation>
    <scope>NUCLEOTIDE SEQUENCE [LARGE SCALE GENOMIC DNA]</scope>
    <source>
        <strain evidence="3">CCM 7435</strain>
    </source>
</reference>
<comment type="caution">
    <text evidence="2">The sequence shown here is derived from an EMBL/GenBank/DDBJ whole genome shotgun (WGS) entry which is preliminary data.</text>
</comment>
<dbReference type="Gene3D" id="2.170.16.10">
    <property type="entry name" value="Hedgehog/Intein (Hint) domain"/>
    <property type="match status" value="1"/>
</dbReference>
<dbReference type="InterPro" id="IPR011049">
    <property type="entry name" value="Serralysin-like_metalloprot_C"/>
</dbReference>
<feature type="domain" description="Hedgehog/Intein (Hint)" evidence="1">
    <location>
        <begin position="213"/>
        <end position="347"/>
    </location>
</feature>
<dbReference type="SUPFAM" id="SSF51120">
    <property type="entry name" value="beta-Roll"/>
    <property type="match status" value="1"/>
</dbReference>
<dbReference type="Gene3D" id="2.160.20.160">
    <property type="match status" value="1"/>
</dbReference>
<keyword evidence="3" id="KW-1185">Reference proteome</keyword>
<dbReference type="Proteomes" id="UP001597299">
    <property type="component" value="Unassembled WGS sequence"/>
</dbReference>
<evidence type="ECO:0000259" key="1">
    <source>
        <dbReference type="Pfam" id="PF13403"/>
    </source>
</evidence>
<dbReference type="PROSITE" id="PS50817">
    <property type="entry name" value="INTEIN_N_TER"/>
    <property type="match status" value="1"/>
</dbReference>
<accession>A0ABW4YTU2</accession>
<proteinExistence type="predicted"/>
<protein>
    <submittedName>
        <fullName evidence="2">Hint domain-containing protein</fullName>
    </submittedName>
</protein>
<dbReference type="PRINTS" id="PR00313">
    <property type="entry name" value="CABNDNGRPT"/>
</dbReference>
<name>A0ABW4YTU2_9HYPH</name>
<evidence type="ECO:0000313" key="2">
    <source>
        <dbReference type="EMBL" id="MFD2139555.1"/>
    </source>
</evidence>
<dbReference type="RefSeq" id="WP_213352086.1">
    <property type="nucleotide sequence ID" value="NZ_JAHBGB010000019.1"/>
</dbReference>
<dbReference type="EMBL" id="JBHUHD010000001">
    <property type="protein sequence ID" value="MFD2139555.1"/>
    <property type="molecule type" value="Genomic_DNA"/>
</dbReference>
<evidence type="ECO:0000313" key="3">
    <source>
        <dbReference type="Proteomes" id="UP001597299"/>
    </source>
</evidence>
<sequence>MADYNSSSDGQIINGTEASDSFSNAVYDPDINNNVSYNNVVFNGMGGNDVFVNGYGSGVAFSGGDGDDTLYAGGTGGTYNGDAGNDTIDAGISVDSVVSGGEGSDTIFANGSTNGTFNGGDDNDTFNFGNSTGGTFDGGTGDDTFNLSAGESATIIGGDGNDRVYLNDINQYGIEKNDGTVTLTRIADGDVTVVSGVETFIFAGTEYSLEDLPCFLPGTLVRTPDGDRPIEQLVAGDLVVTFDGEVKAISWMGRKTVSASSFDPLRVYPIRIQAGALGDNLPARDLFVSPDHAVLIDGMLVQAGALVNGDNITRHLGMPEEFTYHHVMLDDHSLIVTENVPTETFIDHVTITTFDNWQECPETAGGLVELDYPRAKSWRQVPRRVHEQIARRAAGAAEADSRQDAALVAA</sequence>
<dbReference type="InterPro" id="IPR006141">
    <property type="entry name" value="Intein_N"/>
</dbReference>
<dbReference type="InterPro" id="IPR036844">
    <property type="entry name" value="Hint_dom_sf"/>
</dbReference>
<gene>
    <name evidence="2" type="ORF">ACFSNC_04015</name>
</gene>